<dbReference type="GO" id="GO:0016757">
    <property type="term" value="F:glycosyltransferase activity"/>
    <property type="evidence" value="ECO:0007669"/>
    <property type="project" value="UniProtKB-KW"/>
</dbReference>
<dbReference type="CDD" id="cd06223">
    <property type="entry name" value="PRTases_typeI"/>
    <property type="match status" value="1"/>
</dbReference>
<comment type="caution">
    <text evidence="1">The sequence shown here is derived from an EMBL/GenBank/DDBJ whole genome shotgun (WGS) entry which is preliminary data.</text>
</comment>
<proteinExistence type="predicted"/>
<protein>
    <submittedName>
        <fullName evidence="1">Phosphoribosyltransferase</fullName>
    </submittedName>
</protein>
<gene>
    <name evidence="1" type="ORF">OWR29_26515</name>
</gene>
<dbReference type="InterPro" id="IPR000836">
    <property type="entry name" value="PRTase_dom"/>
</dbReference>
<name>A0ABT4B6A7_9ACTN</name>
<dbReference type="RefSeq" id="WP_267565959.1">
    <property type="nucleotide sequence ID" value="NZ_JAPNTZ010000009.1"/>
</dbReference>
<dbReference type="InterPro" id="IPR029057">
    <property type="entry name" value="PRTase-like"/>
</dbReference>
<dbReference type="EMBL" id="JAPNTZ010000009">
    <property type="protein sequence ID" value="MCY1141567.1"/>
    <property type="molecule type" value="Genomic_DNA"/>
</dbReference>
<organism evidence="1 2">
    <name type="scientific">Paractinoplanes pyxinae</name>
    <dbReference type="NCBI Taxonomy" id="2997416"/>
    <lineage>
        <taxon>Bacteria</taxon>
        <taxon>Bacillati</taxon>
        <taxon>Actinomycetota</taxon>
        <taxon>Actinomycetes</taxon>
        <taxon>Micromonosporales</taxon>
        <taxon>Micromonosporaceae</taxon>
        <taxon>Paractinoplanes</taxon>
    </lineage>
</organism>
<dbReference type="SUPFAM" id="SSF53271">
    <property type="entry name" value="PRTase-like"/>
    <property type="match status" value="1"/>
</dbReference>
<keyword evidence="2" id="KW-1185">Reference proteome</keyword>
<dbReference type="Proteomes" id="UP001151002">
    <property type="component" value="Unassembled WGS sequence"/>
</dbReference>
<evidence type="ECO:0000313" key="1">
    <source>
        <dbReference type="EMBL" id="MCY1141567.1"/>
    </source>
</evidence>
<sequence length="244" mass="27157">MTTTDQWSTWAIEQHVVRPVATSQSCDLCFGAVGYRSDGIPFQRCNHCDSYPRALDTYVPICSSLDDGLESLLHRYKDFGVQYRWMAAPLTSLLKDFLERHLPCLEARSGRLHVATIVPSGNDGRAFDHLRDAIRLIDDWPIRWTFDLIGKAKSGRPERGVIDPTFYRAGQAAPSGIGVLLVDDTWTSGSTLISAAMCLRGRGLPRIAGLTIGRQLHAGFGNSEQLIDQVTRTQFDMNTCALER</sequence>
<accession>A0ABT4B6A7</accession>
<evidence type="ECO:0000313" key="2">
    <source>
        <dbReference type="Proteomes" id="UP001151002"/>
    </source>
</evidence>
<reference evidence="1" key="1">
    <citation type="submission" date="2022-11" db="EMBL/GenBank/DDBJ databases">
        <authorList>
            <person name="Somphong A."/>
            <person name="Phongsopitanun W."/>
        </authorList>
    </citation>
    <scope>NUCLEOTIDE SEQUENCE</scope>
    <source>
        <strain evidence="1">Pm04-4</strain>
    </source>
</reference>
<dbReference type="Gene3D" id="3.40.50.2020">
    <property type="match status" value="1"/>
</dbReference>
<keyword evidence="1" id="KW-0328">Glycosyltransferase</keyword>
<keyword evidence="1" id="KW-0808">Transferase</keyword>